<sequence>MAAGCPPSGGNGGNNLSSRKLIIALGLGCNGKDRLCDSLCDCEDAWRSDSSMRGAGFATAAREMGDGLSAMLYSRDEMYCNKYELAT</sequence>
<keyword evidence="2" id="KW-1185">Reference proteome</keyword>
<accession>A0A0D3GZJ0</accession>
<dbReference type="PaxDb" id="65489-OBART08G12460.1"/>
<organism evidence="1">
    <name type="scientific">Oryza barthii</name>
    <dbReference type="NCBI Taxonomy" id="65489"/>
    <lineage>
        <taxon>Eukaryota</taxon>
        <taxon>Viridiplantae</taxon>
        <taxon>Streptophyta</taxon>
        <taxon>Embryophyta</taxon>
        <taxon>Tracheophyta</taxon>
        <taxon>Spermatophyta</taxon>
        <taxon>Magnoliopsida</taxon>
        <taxon>Liliopsida</taxon>
        <taxon>Poales</taxon>
        <taxon>Poaceae</taxon>
        <taxon>BOP clade</taxon>
        <taxon>Oryzoideae</taxon>
        <taxon>Oryzeae</taxon>
        <taxon>Oryzinae</taxon>
        <taxon>Oryza</taxon>
    </lineage>
</organism>
<dbReference type="AlphaFoldDB" id="A0A0D3GZJ0"/>
<evidence type="ECO:0000313" key="1">
    <source>
        <dbReference type="EnsemblPlants" id="OBART08G12460.1"/>
    </source>
</evidence>
<proteinExistence type="predicted"/>
<protein>
    <submittedName>
        <fullName evidence="1">Uncharacterized protein</fullName>
    </submittedName>
</protein>
<dbReference type="Proteomes" id="UP000026960">
    <property type="component" value="Chromosome 8"/>
</dbReference>
<dbReference type="HOGENOM" id="CLU_2486957_0_0_1"/>
<reference evidence="1" key="2">
    <citation type="submission" date="2015-03" db="UniProtKB">
        <authorList>
            <consortium name="EnsemblPlants"/>
        </authorList>
    </citation>
    <scope>IDENTIFICATION</scope>
</reference>
<dbReference type="EnsemblPlants" id="OBART08G12460.1">
    <property type="protein sequence ID" value="OBART08G12460.1"/>
    <property type="gene ID" value="OBART08G12460"/>
</dbReference>
<reference evidence="1" key="1">
    <citation type="journal article" date="2009" name="Rice">
        <title>De Novo Next Generation Sequencing of Plant Genomes.</title>
        <authorList>
            <person name="Rounsley S."/>
            <person name="Marri P.R."/>
            <person name="Yu Y."/>
            <person name="He R."/>
            <person name="Sisneros N."/>
            <person name="Goicoechea J.L."/>
            <person name="Lee S.J."/>
            <person name="Angelova A."/>
            <person name="Kudrna D."/>
            <person name="Luo M."/>
            <person name="Affourtit J."/>
            <person name="Desany B."/>
            <person name="Knight J."/>
            <person name="Niazi F."/>
            <person name="Egholm M."/>
            <person name="Wing R.A."/>
        </authorList>
    </citation>
    <scope>NUCLEOTIDE SEQUENCE [LARGE SCALE GENOMIC DNA]</scope>
    <source>
        <strain evidence="1">cv. IRGC 105608</strain>
    </source>
</reference>
<name>A0A0D3GZJ0_9ORYZ</name>
<dbReference type="Gramene" id="OBART08G12460.1">
    <property type="protein sequence ID" value="OBART08G12460.1"/>
    <property type="gene ID" value="OBART08G12460"/>
</dbReference>
<evidence type="ECO:0000313" key="2">
    <source>
        <dbReference type="Proteomes" id="UP000026960"/>
    </source>
</evidence>